<dbReference type="OrthoDB" id="1766016at2"/>
<dbReference type="InterPro" id="IPR017853">
    <property type="entry name" value="GH"/>
</dbReference>
<evidence type="ECO:0000256" key="2">
    <source>
        <dbReference type="ARBA" id="ARBA00022801"/>
    </source>
</evidence>
<dbReference type="RefSeq" id="WP_090246049.1">
    <property type="nucleotide sequence ID" value="NZ_FNOU01000017.1"/>
</dbReference>
<accession>A0A1H3HBB0</accession>
<proteinExistence type="inferred from homology"/>
<evidence type="ECO:0000256" key="3">
    <source>
        <dbReference type="ARBA" id="ARBA00023295"/>
    </source>
</evidence>
<sequence length="335" mass="35902">MSLNGIDISAYQRGINLDAVPADFVIIKATEGTDYVNDDCDRAYQEAKSTGKRLGVYHFADGNSSGTAEADYFVDNVQGYIGHAILILDWETNAVNCGPGYAKEFLDRVQARTGVKPLIYMSGSVTNEYDWSDVVAGDYGLWVAYYSVDSVNGYVPDAPMYPIGHWSDAAILQYTSGGQISGWGGNLDLNVFYGNADAWAKYVGGGPTVTNPEPAQGSDVPWDLINIQYWMVICGYNPAAPIDGIDGVQTTNGVKCGQRAYGIPDDGLFGLITQASAKDEVLAYQTRLKKLGYYTGELDGIPGPATFAAVKTFQRDHGLVADGIVGMATQAALGL</sequence>
<dbReference type="GO" id="GO:0009253">
    <property type="term" value="P:peptidoglycan catabolic process"/>
    <property type="evidence" value="ECO:0007669"/>
    <property type="project" value="InterPro"/>
</dbReference>
<dbReference type="InterPro" id="IPR002053">
    <property type="entry name" value="Glyco_hydro_25"/>
</dbReference>
<dbReference type="Pfam" id="PF01471">
    <property type="entry name" value="PG_binding_1"/>
    <property type="match status" value="2"/>
</dbReference>
<dbReference type="InterPro" id="IPR036366">
    <property type="entry name" value="PGBDSf"/>
</dbReference>
<dbReference type="AlphaFoldDB" id="A0A1H3HBB0"/>
<dbReference type="SUPFAM" id="SSF47090">
    <property type="entry name" value="PGBD-like"/>
    <property type="match status" value="2"/>
</dbReference>
<organism evidence="5 6">
    <name type="scientific">Eubacterium barkeri</name>
    <name type="common">Clostridium barkeri</name>
    <dbReference type="NCBI Taxonomy" id="1528"/>
    <lineage>
        <taxon>Bacteria</taxon>
        <taxon>Bacillati</taxon>
        <taxon>Bacillota</taxon>
        <taxon>Clostridia</taxon>
        <taxon>Eubacteriales</taxon>
        <taxon>Eubacteriaceae</taxon>
        <taxon>Eubacterium</taxon>
    </lineage>
</organism>
<feature type="domain" description="Peptidoglycan binding-like" evidence="4">
    <location>
        <begin position="279"/>
        <end position="333"/>
    </location>
</feature>
<dbReference type="InterPro" id="IPR002477">
    <property type="entry name" value="Peptidoglycan-bd-like"/>
</dbReference>
<dbReference type="InterPro" id="IPR036365">
    <property type="entry name" value="PGBD-like_sf"/>
</dbReference>
<comment type="similarity">
    <text evidence="1">Belongs to the glycosyl hydrolase 25 family.</text>
</comment>
<dbReference type="Proteomes" id="UP000199652">
    <property type="component" value="Unassembled WGS sequence"/>
</dbReference>
<evidence type="ECO:0000313" key="5">
    <source>
        <dbReference type="EMBL" id="SDY12883.1"/>
    </source>
</evidence>
<keyword evidence="2" id="KW-0378">Hydrolase</keyword>
<dbReference type="SUPFAM" id="SSF51445">
    <property type="entry name" value="(Trans)glycosidases"/>
    <property type="match status" value="1"/>
</dbReference>
<protein>
    <submittedName>
        <fullName evidence="5">Putative peptidoglycan binding domain-containing protein</fullName>
    </submittedName>
</protein>
<dbReference type="EMBL" id="FNOU01000017">
    <property type="protein sequence ID" value="SDY12883.1"/>
    <property type="molecule type" value="Genomic_DNA"/>
</dbReference>
<dbReference type="PANTHER" id="PTHR34135:SF2">
    <property type="entry name" value="LYSOZYME"/>
    <property type="match status" value="1"/>
</dbReference>
<keyword evidence="3" id="KW-0326">Glycosidase</keyword>
<dbReference type="STRING" id="1528.SAMN04488579_11732"/>
<dbReference type="Pfam" id="PF01183">
    <property type="entry name" value="Glyco_hydro_25"/>
    <property type="match status" value="1"/>
</dbReference>
<name>A0A1H3HBB0_EUBBA</name>
<dbReference type="GO" id="GO:0003796">
    <property type="term" value="F:lysozyme activity"/>
    <property type="evidence" value="ECO:0007669"/>
    <property type="project" value="InterPro"/>
</dbReference>
<evidence type="ECO:0000313" key="6">
    <source>
        <dbReference type="Proteomes" id="UP000199652"/>
    </source>
</evidence>
<keyword evidence="6" id="KW-1185">Reference proteome</keyword>
<feature type="domain" description="Peptidoglycan binding-like" evidence="4">
    <location>
        <begin position="225"/>
        <end position="273"/>
    </location>
</feature>
<reference evidence="6" key="1">
    <citation type="submission" date="2016-10" db="EMBL/GenBank/DDBJ databases">
        <authorList>
            <person name="Varghese N."/>
            <person name="Submissions S."/>
        </authorList>
    </citation>
    <scope>NUCLEOTIDE SEQUENCE [LARGE SCALE GENOMIC DNA]</scope>
    <source>
        <strain evidence="6">VPI 5359</strain>
    </source>
</reference>
<dbReference type="InterPro" id="IPR018077">
    <property type="entry name" value="Glyco_hydro_fam25_subgr"/>
</dbReference>
<dbReference type="GO" id="GO:0016998">
    <property type="term" value="P:cell wall macromolecule catabolic process"/>
    <property type="evidence" value="ECO:0007669"/>
    <property type="project" value="InterPro"/>
</dbReference>
<dbReference type="PANTHER" id="PTHR34135">
    <property type="entry name" value="LYSOZYME"/>
    <property type="match status" value="1"/>
</dbReference>
<evidence type="ECO:0000259" key="4">
    <source>
        <dbReference type="Pfam" id="PF01471"/>
    </source>
</evidence>
<dbReference type="SMART" id="SM00641">
    <property type="entry name" value="Glyco_25"/>
    <property type="match status" value="1"/>
</dbReference>
<dbReference type="Gene3D" id="3.20.20.80">
    <property type="entry name" value="Glycosidases"/>
    <property type="match status" value="1"/>
</dbReference>
<evidence type="ECO:0000256" key="1">
    <source>
        <dbReference type="ARBA" id="ARBA00010646"/>
    </source>
</evidence>
<dbReference type="Gene3D" id="1.10.101.10">
    <property type="entry name" value="PGBD-like superfamily/PGBD"/>
    <property type="match status" value="2"/>
</dbReference>
<dbReference type="GO" id="GO:0016052">
    <property type="term" value="P:carbohydrate catabolic process"/>
    <property type="evidence" value="ECO:0007669"/>
    <property type="project" value="TreeGrafter"/>
</dbReference>
<gene>
    <name evidence="5" type="ORF">SAMN04488579_11732</name>
</gene>
<dbReference type="PROSITE" id="PS51904">
    <property type="entry name" value="GLYCOSYL_HYDROL_F25_2"/>
    <property type="match status" value="1"/>
</dbReference>